<dbReference type="InterPro" id="IPR023696">
    <property type="entry name" value="Ureohydrolase_dom_sf"/>
</dbReference>
<evidence type="ECO:0000259" key="3">
    <source>
        <dbReference type="Pfam" id="PF00850"/>
    </source>
</evidence>
<dbReference type="SUPFAM" id="SSF52768">
    <property type="entry name" value="Arginase/deacetylase"/>
    <property type="match status" value="1"/>
</dbReference>
<dbReference type="Pfam" id="PF00850">
    <property type="entry name" value="Hist_deacetyl"/>
    <property type="match status" value="1"/>
</dbReference>
<organism evidence="4 5">
    <name type="scientific">Shewanella electrica</name>
    <dbReference type="NCBI Taxonomy" id="515560"/>
    <lineage>
        <taxon>Bacteria</taxon>
        <taxon>Pseudomonadati</taxon>
        <taxon>Pseudomonadota</taxon>
        <taxon>Gammaproteobacteria</taxon>
        <taxon>Alteromonadales</taxon>
        <taxon>Shewanellaceae</taxon>
        <taxon>Shewanella</taxon>
    </lineage>
</organism>
<protein>
    <submittedName>
        <fullName evidence="4">Histone deacetylase</fullName>
    </submittedName>
</protein>
<gene>
    <name evidence="4" type="ORF">L9G74_03700</name>
</gene>
<accession>A0ABT2FGT3</accession>
<dbReference type="CDD" id="cd09993">
    <property type="entry name" value="HDAC_classIV"/>
    <property type="match status" value="1"/>
</dbReference>
<evidence type="ECO:0000313" key="5">
    <source>
        <dbReference type="Proteomes" id="UP001201549"/>
    </source>
</evidence>
<dbReference type="PANTHER" id="PTHR10625:SF19">
    <property type="entry name" value="HISTONE DEACETYLASE 12"/>
    <property type="match status" value="1"/>
</dbReference>
<name>A0ABT2FGT3_9GAMM</name>
<keyword evidence="5" id="KW-1185">Reference proteome</keyword>
<reference evidence="5" key="1">
    <citation type="submission" date="2023-07" db="EMBL/GenBank/DDBJ databases">
        <title>Shewanella mangrovi sp. nov., an acetaldehyde- degrading bacterium isolated from mangrove sediment.</title>
        <authorList>
            <person name="Liu Y."/>
        </authorList>
    </citation>
    <scope>NUCLEOTIDE SEQUENCE [LARGE SCALE GENOMIC DNA]</scope>
    <source>
        <strain evidence="5">C32</strain>
    </source>
</reference>
<dbReference type="InterPro" id="IPR023801">
    <property type="entry name" value="His_deacetylse_dom"/>
</dbReference>
<comment type="similarity">
    <text evidence="1">Belongs to the histone deacetylase family.</text>
</comment>
<keyword evidence="2" id="KW-0378">Hydrolase</keyword>
<dbReference type="EMBL" id="JAKOGG010000002">
    <property type="protein sequence ID" value="MCS4555530.1"/>
    <property type="molecule type" value="Genomic_DNA"/>
</dbReference>
<dbReference type="PRINTS" id="PR01270">
    <property type="entry name" value="HDASUPER"/>
</dbReference>
<evidence type="ECO:0000256" key="2">
    <source>
        <dbReference type="ARBA" id="ARBA00022801"/>
    </source>
</evidence>
<dbReference type="InterPro" id="IPR037138">
    <property type="entry name" value="His_deacetylse_dom_sf"/>
</dbReference>
<evidence type="ECO:0000313" key="4">
    <source>
        <dbReference type="EMBL" id="MCS4555530.1"/>
    </source>
</evidence>
<dbReference type="InterPro" id="IPR044150">
    <property type="entry name" value="HDAC_classIV"/>
</dbReference>
<proteinExistence type="inferred from homology"/>
<dbReference type="InterPro" id="IPR000286">
    <property type="entry name" value="HDACs"/>
</dbReference>
<sequence length="301" mass="33611">MLSVTYHASYSELALPPQHRFPIAKYRLLYQRLQQSDFKQHCQFLTPTPAPTYWLTAIHETNYVNGLLDGSLADKALRRIGFPWSEALITRTLNSIGATYLAAQTALQRGFAAQISGGYHHAHYDFGSGFCLFNDLVIAADQLIQQGLVRRVLIFDCDVHQGDGTATLTQQRGDIISVSLHCDKNFPARKALSHHDLAFDRNTDDQAYIQLIQQVLPLLVNTYQPDIVFYDAGVDVHQGDELGLIQLTDAGLLAREKTVLSMVKKADIPIICVAGGGYCRDTLHLVDRHLQLYVAAKELFS</sequence>
<evidence type="ECO:0000256" key="1">
    <source>
        <dbReference type="ARBA" id="ARBA00005947"/>
    </source>
</evidence>
<dbReference type="PANTHER" id="PTHR10625">
    <property type="entry name" value="HISTONE DEACETYLASE HDAC1-RELATED"/>
    <property type="match status" value="1"/>
</dbReference>
<dbReference type="Proteomes" id="UP001201549">
    <property type="component" value="Unassembled WGS sequence"/>
</dbReference>
<comment type="caution">
    <text evidence="4">The sequence shown here is derived from an EMBL/GenBank/DDBJ whole genome shotgun (WGS) entry which is preliminary data.</text>
</comment>
<dbReference type="Gene3D" id="3.40.800.20">
    <property type="entry name" value="Histone deacetylase domain"/>
    <property type="match status" value="1"/>
</dbReference>
<feature type="domain" description="Histone deacetylase" evidence="3">
    <location>
        <begin position="19"/>
        <end position="284"/>
    </location>
</feature>
<dbReference type="RefSeq" id="WP_238894930.1">
    <property type="nucleotide sequence ID" value="NZ_JAKOGG010000002.1"/>
</dbReference>